<name>Q6I546_ORYSJ</name>
<proteinExistence type="predicted"/>
<reference evidence="2" key="1">
    <citation type="journal article" date="2005" name="Nature">
        <title>The map-based sequence of the rice genome.</title>
        <authorList>
            <consortium name="International rice genome sequencing project (IRGSP)"/>
            <person name="Matsumoto T."/>
            <person name="Wu J."/>
            <person name="Kanamori H."/>
            <person name="Katayose Y."/>
            <person name="Fujisawa M."/>
            <person name="Namiki N."/>
            <person name="Mizuno H."/>
            <person name="Yamamoto K."/>
            <person name="Antonio B.A."/>
            <person name="Baba T."/>
            <person name="Sakata K."/>
            <person name="Nagamura Y."/>
            <person name="Aoki H."/>
            <person name="Arikawa K."/>
            <person name="Arita K."/>
            <person name="Bito T."/>
            <person name="Chiden Y."/>
            <person name="Fujitsuka N."/>
            <person name="Fukunaka R."/>
            <person name="Hamada M."/>
            <person name="Harada C."/>
            <person name="Hayashi A."/>
            <person name="Hijishita S."/>
            <person name="Honda M."/>
            <person name="Hosokawa S."/>
            <person name="Ichikawa Y."/>
            <person name="Idonuma A."/>
            <person name="Iijima M."/>
            <person name="Ikeda M."/>
            <person name="Ikeno M."/>
            <person name="Ito K."/>
            <person name="Ito S."/>
            <person name="Ito T."/>
            <person name="Ito Y."/>
            <person name="Ito Y."/>
            <person name="Iwabuchi A."/>
            <person name="Kamiya K."/>
            <person name="Karasawa W."/>
            <person name="Kurita K."/>
            <person name="Katagiri S."/>
            <person name="Kikuta A."/>
            <person name="Kobayashi H."/>
            <person name="Kobayashi N."/>
            <person name="Machita K."/>
            <person name="Maehara T."/>
            <person name="Masukawa M."/>
            <person name="Mizubayashi T."/>
            <person name="Mukai Y."/>
            <person name="Nagasaki H."/>
            <person name="Nagata Y."/>
            <person name="Naito S."/>
            <person name="Nakashima M."/>
            <person name="Nakama Y."/>
            <person name="Nakamichi Y."/>
            <person name="Nakamura M."/>
            <person name="Meguro A."/>
            <person name="Negishi M."/>
            <person name="Ohta I."/>
            <person name="Ohta T."/>
            <person name="Okamoto M."/>
            <person name="Ono N."/>
            <person name="Saji S."/>
            <person name="Sakaguchi M."/>
            <person name="Sakai K."/>
            <person name="Shibata M."/>
            <person name="Shimokawa T."/>
            <person name="Song J."/>
            <person name="Takazaki Y."/>
            <person name="Terasawa K."/>
            <person name="Tsugane M."/>
            <person name="Tsuji K."/>
            <person name="Ueda S."/>
            <person name="Waki K."/>
            <person name="Yamagata H."/>
            <person name="Yamamoto M."/>
            <person name="Yamamoto S."/>
            <person name="Yamane H."/>
            <person name="Yoshiki S."/>
            <person name="Yoshihara R."/>
            <person name="Yukawa K."/>
            <person name="Zhong H."/>
            <person name="Yano M."/>
            <person name="Yuan Q."/>
            <person name="Ouyang S."/>
            <person name="Liu J."/>
            <person name="Jones K.M."/>
            <person name="Gansberger K."/>
            <person name="Moffat K."/>
            <person name="Hill J."/>
            <person name="Bera J."/>
            <person name="Fadrosh D."/>
            <person name="Jin S."/>
            <person name="Johri S."/>
            <person name="Kim M."/>
            <person name="Overton L."/>
            <person name="Reardon M."/>
            <person name="Tsitrin T."/>
            <person name="Vuong H."/>
            <person name="Weaver B."/>
            <person name="Ciecko A."/>
            <person name="Tallon L."/>
            <person name="Jackson J."/>
            <person name="Pai G."/>
            <person name="Aken S.V."/>
            <person name="Utterback T."/>
            <person name="Reidmuller S."/>
            <person name="Feldblyum T."/>
            <person name="Hsiao J."/>
            <person name="Zismann V."/>
            <person name="Iobst S."/>
            <person name="de Vazeille A.R."/>
            <person name="Buell C.R."/>
            <person name="Ying K."/>
            <person name="Li Y."/>
            <person name="Lu T."/>
            <person name="Huang Y."/>
            <person name="Zhao Q."/>
            <person name="Feng Q."/>
            <person name="Zhang L."/>
            <person name="Zhu J."/>
            <person name="Weng Q."/>
            <person name="Mu J."/>
            <person name="Lu Y."/>
            <person name="Fan D."/>
            <person name="Liu Y."/>
            <person name="Guan J."/>
            <person name="Zhang Y."/>
            <person name="Yu S."/>
            <person name="Liu X."/>
            <person name="Zhang Y."/>
            <person name="Hong G."/>
            <person name="Han B."/>
            <person name="Choisne N."/>
            <person name="Demange N."/>
            <person name="Orjeda G."/>
            <person name="Samain S."/>
            <person name="Cattolico L."/>
            <person name="Pelletier E."/>
            <person name="Couloux A."/>
            <person name="Segurens B."/>
            <person name="Wincker P."/>
            <person name="D'Hont A."/>
            <person name="Scarpelli C."/>
            <person name="Weissenbach J."/>
            <person name="Salanoubat M."/>
            <person name="Quetier F."/>
            <person name="Yu Y."/>
            <person name="Kim H.R."/>
            <person name="Rambo T."/>
            <person name="Currie J."/>
            <person name="Collura K."/>
            <person name="Luo M."/>
            <person name="Yang T."/>
            <person name="Ammiraju J.S.S."/>
            <person name="Engler F."/>
            <person name="Soderlund C."/>
            <person name="Wing R.A."/>
            <person name="Palmer L.E."/>
            <person name="de la Bastide M."/>
            <person name="Spiegel L."/>
            <person name="Nascimento L."/>
            <person name="Zutavern T."/>
            <person name="O'Shaughnessy A."/>
            <person name="Dike S."/>
            <person name="Dedhia N."/>
            <person name="Preston R."/>
            <person name="Balija V."/>
            <person name="McCombie W.R."/>
            <person name="Chow T."/>
            <person name="Chen H."/>
            <person name="Chung M."/>
            <person name="Chen C."/>
            <person name="Shaw J."/>
            <person name="Wu H."/>
            <person name="Hsiao K."/>
            <person name="Chao Y."/>
            <person name="Chu M."/>
            <person name="Cheng C."/>
            <person name="Hour A."/>
            <person name="Lee P."/>
            <person name="Lin S."/>
            <person name="Lin Y."/>
            <person name="Liou J."/>
            <person name="Liu S."/>
            <person name="Hsing Y."/>
            <person name="Raghuvanshi S."/>
            <person name="Mohanty A."/>
            <person name="Bharti A.K."/>
            <person name="Gaur A."/>
            <person name="Gupta V."/>
            <person name="Kumar D."/>
            <person name="Ravi V."/>
            <person name="Vij S."/>
            <person name="Kapur A."/>
            <person name="Khurana P."/>
            <person name="Khurana P."/>
            <person name="Khurana J.P."/>
            <person name="Tyagi A.K."/>
            <person name="Gaikwad K."/>
            <person name="Singh A."/>
            <person name="Dalal V."/>
            <person name="Srivastava S."/>
            <person name="Dixit A."/>
            <person name="Pal A.K."/>
            <person name="Ghazi I.A."/>
            <person name="Yadav M."/>
            <person name="Pandit A."/>
            <person name="Bhargava A."/>
            <person name="Sureshbabu K."/>
            <person name="Batra K."/>
            <person name="Sharma T.R."/>
            <person name="Mohapatra T."/>
            <person name="Singh N.K."/>
            <person name="Messing J."/>
            <person name="Nelson A.B."/>
            <person name="Fuks G."/>
            <person name="Kavchok S."/>
            <person name="Keizer G."/>
            <person name="Linton E."/>
            <person name="Llaca V."/>
            <person name="Song R."/>
            <person name="Tanyolac B."/>
            <person name="Young S."/>
            <person name="Ho-Il K."/>
            <person name="Hahn J.H."/>
            <person name="Sangsakoo G."/>
            <person name="Vanavichit A."/>
            <person name="de Mattos Luiz.A.T."/>
            <person name="Zimmer P.D."/>
            <person name="Malone G."/>
            <person name="Dellagostin O."/>
            <person name="de Oliveira A.C."/>
            <person name="Bevan M."/>
            <person name="Bancroft I."/>
            <person name="Minx P."/>
            <person name="Cordum H."/>
            <person name="Wilson R."/>
            <person name="Cheng Z."/>
            <person name="Jin W."/>
            <person name="Jiang J."/>
            <person name="Leong S.A."/>
            <person name="Iwama H."/>
            <person name="Gojobori T."/>
            <person name="Itoh T."/>
            <person name="Niimura Y."/>
            <person name="Fujii Y."/>
            <person name="Habara T."/>
            <person name="Sakai H."/>
            <person name="Sato Y."/>
            <person name="Wilson G."/>
            <person name="Kumar K."/>
            <person name="McCouch S."/>
            <person name="Juretic N."/>
            <person name="Hoen D."/>
            <person name="Wright S."/>
            <person name="Bruskiewich R."/>
            <person name="Bureau T."/>
            <person name="Miyao A."/>
            <person name="Hirochika H."/>
            <person name="Nishikawa T."/>
            <person name="Kadowaki K."/>
            <person name="Sugiura M."/>
            <person name="Burr B."/>
            <person name="Sasaki T."/>
        </authorList>
    </citation>
    <scope>NUCLEOTIDE SEQUENCE [LARGE SCALE GENOMIC DNA]</scope>
    <source>
        <strain evidence="2">cv. Nipponbare</strain>
    </source>
</reference>
<dbReference type="AlphaFoldDB" id="Q6I546"/>
<protein>
    <submittedName>
        <fullName evidence="1">Uncharacterized protein</fullName>
    </submittedName>
</protein>
<evidence type="ECO:0000313" key="2">
    <source>
        <dbReference type="Proteomes" id="UP000000763"/>
    </source>
</evidence>
<gene>
    <name evidence="1" type="primary">OSJNBa0055E23.7</name>
</gene>
<sequence length="83" mass="8813">MGYAGSGTFRHAEVLIVNNRGGKARKGAEGPSVLDPYRLRGRNPTSAGSLLVDIVVALPSPSSSSYPMRLCPDLTVPRYTPGR</sequence>
<accession>Q6I546</accession>
<evidence type="ECO:0000313" key="1">
    <source>
        <dbReference type="EMBL" id="AAT47455.1"/>
    </source>
</evidence>
<organism evidence="1 2">
    <name type="scientific">Oryza sativa subsp. japonica</name>
    <name type="common">Rice</name>
    <dbReference type="NCBI Taxonomy" id="39947"/>
    <lineage>
        <taxon>Eukaryota</taxon>
        <taxon>Viridiplantae</taxon>
        <taxon>Streptophyta</taxon>
        <taxon>Embryophyta</taxon>
        <taxon>Tracheophyta</taxon>
        <taxon>Spermatophyta</taxon>
        <taxon>Magnoliopsida</taxon>
        <taxon>Liliopsida</taxon>
        <taxon>Poales</taxon>
        <taxon>Poaceae</taxon>
        <taxon>BOP clade</taxon>
        <taxon>Oryzoideae</taxon>
        <taxon>Oryzeae</taxon>
        <taxon>Oryzinae</taxon>
        <taxon>Oryza</taxon>
        <taxon>Oryza sativa</taxon>
    </lineage>
</organism>
<dbReference type="Proteomes" id="UP000000763">
    <property type="component" value="Chromosome 5"/>
</dbReference>
<reference evidence="2" key="2">
    <citation type="journal article" date="2008" name="Nucleic Acids Res.">
        <title>The rice annotation project database (RAP-DB): 2008 update.</title>
        <authorList>
            <consortium name="The rice annotation project (RAP)"/>
        </authorList>
    </citation>
    <scope>GENOME REANNOTATION</scope>
    <source>
        <strain evidence="2">cv. Nipponbare</strain>
    </source>
</reference>
<dbReference type="EMBL" id="AC145273">
    <property type="protein sequence ID" value="AAT47455.1"/>
    <property type="molecule type" value="Genomic_DNA"/>
</dbReference>